<dbReference type="FunFam" id="3.50.50.60:FF:000153">
    <property type="entry name" value="Salicylate hydroxylase, putative"/>
    <property type="match status" value="1"/>
</dbReference>
<evidence type="ECO:0000256" key="2">
    <source>
        <dbReference type="ARBA" id="ARBA00007992"/>
    </source>
</evidence>
<feature type="domain" description="FAD-binding" evidence="8">
    <location>
        <begin position="9"/>
        <end position="370"/>
    </location>
</feature>
<dbReference type="InterPro" id="IPR036188">
    <property type="entry name" value="FAD/NAD-bd_sf"/>
</dbReference>
<evidence type="ECO:0000313" key="9">
    <source>
        <dbReference type="EMBL" id="QUC17490.1"/>
    </source>
</evidence>
<feature type="transmembrane region" description="Helical" evidence="7">
    <location>
        <begin position="6"/>
        <end position="24"/>
    </location>
</feature>
<evidence type="ECO:0000313" key="10">
    <source>
        <dbReference type="Proteomes" id="UP000027002"/>
    </source>
</evidence>
<evidence type="ECO:0000256" key="3">
    <source>
        <dbReference type="ARBA" id="ARBA00022630"/>
    </source>
</evidence>
<dbReference type="InterPro" id="IPR002938">
    <property type="entry name" value="FAD-bd"/>
</dbReference>
<reference evidence="9" key="1">
    <citation type="submission" date="2020-03" db="EMBL/GenBank/DDBJ databases">
        <title>A mixture of massive structural variations and highly conserved coding sequences in Ustilaginoidea virens genome.</title>
        <authorList>
            <person name="Zhang K."/>
            <person name="Zhao Z."/>
            <person name="Zhang Z."/>
            <person name="Li Y."/>
            <person name="Hsiang T."/>
            <person name="Sun W."/>
        </authorList>
    </citation>
    <scope>NUCLEOTIDE SEQUENCE</scope>
    <source>
        <strain evidence="9">UV-8b</strain>
    </source>
</reference>
<dbReference type="OrthoDB" id="417877at2759"/>
<organism evidence="9 10">
    <name type="scientific">Ustilaginoidea virens</name>
    <name type="common">Rice false smut fungus</name>
    <name type="synonym">Villosiclava virens</name>
    <dbReference type="NCBI Taxonomy" id="1159556"/>
    <lineage>
        <taxon>Eukaryota</taxon>
        <taxon>Fungi</taxon>
        <taxon>Dikarya</taxon>
        <taxon>Ascomycota</taxon>
        <taxon>Pezizomycotina</taxon>
        <taxon>Sordariomycetes</taxon>
        <taxon>Hypocreomycetidae</taxon>
        <taxon>Hypocreales</taxon>
        <taxon>Clavicipitaceae</taxon>
        <taxon>Ustilaginoidea</taxon>
    </lineage>
</organism>
<dbReference type="PRINTS" id="PR00420">
    <property type="entry name" value="RNGMNOXGNASE"/>
</dbReference>
<dbReference type="GO" id="GO:0044550">
    <property type="term" value="P:secondary metabolite biosynthetic process"/>
    <property type="evidence" value="ECO:0007669"/>
    <property type="project" value="TreeGrafter"/>
</dbReference>
<keyword evidence="4" id="KW-0274">FAD</keyword>
<evidence type="ECO:0000256" key="1">
    <source>
        <dbReference type="ARBA" id="ARBA00001974"/>
    </source>
</evidence>
<dbReference type="AlphaFoldDB" id="A0A8E5HLK1"/>
<name>A0A8E5HLK1_USTVR</name>
<dbReference type="RefSeq" id="XP_042995163.1">
    <property type="nucleotide sequence ID" value="XM_043139229.1"/>
</dbReference>
<evidence type="ECO:0000256" key="4">
    <source>
        <dbReference type="ARBA" id="ARBA00022827"/>
    </source>
</evidence>
<gene>
    <name evidence="9" type="ORF">UV8b_01731</name>
</gene>
<comment type="similarity">
    <text evidence="2">Belongs to the paxM FAD-dependent monooxygenase family.</text>
</comment>
<dbReference type="SUPFAM" id="SSF51905">
    <property type="entry name" value="FAD/NAD(P)-binding domain"/>
    <property type="match status" value="1"/>
</dbReference>
<comment type="cofactor">
    <cofactor evidence="1">
        <name>FAD</name>
        <dbReference type="ChEBI" id="CHEBI:57692"/>
    </cofactor>
</comment>
<keyword evidence="6" id="KW-0503">Monooxygenase</keyword>
<dbReference type="EMBL" id="CP072753">
    <property type="protein sequence ID" value="QUC17490.1"/>
    <property type="molecule type" value="Genomic_DNA"/>
</dbReference>
<dbReference type="Pfam" id="PF01494">
    <property type="entry name" value="FAD_binding_3"/>
    <property type="match status" value="1"/>
</dbReference>
<keyword evidence="7" id="KW-0472">Membrane</keyword>
<proteinExistence type="inferred from homology"/>
<dbReference type="Gene3D" id="3.50.50.60">
    <property type="entry name" value="FAD/NAD(P)-binding domain"/>
    <property type="match status" value="1"/>
</dbReference>
<evidence type="ECO:0000256" key="6">
    <source>
        <dbReference type="ARBA" id="ARBA00023033"/>
    </source>
</evidence>
<keyword evidence="7" id="KW-1133">Transmembrane helix</keyword>
<evidence type="ECO:0000256" key="7">
    <source>
        <dbReference type="SAM" id="Phobius"/>
    </source>
</evidence>
<protein>
    <recommendedName>
        <fullName evidence="8">FAD-binding domain-containing protein</fullName>
    </recommendedName>
</protein>
<dbReference type="GO" id="GO:0004497">
    <property type="term" value="F:monooxygenase activity"/>
    <property type="evidence" value="ECO:0007669"/>
    <property type="project" value="UniProtKB-KW"/>
</dbReference>
<evidence type="ECO:0000256" key="5">
    <source>
        <dbReference type="ARBA" id="ARBA00023002"/>
    </source>
</evidence>
<keyword evidence="3" id="KW-0285">Flavoprotein</keyword>
<keyword evidence="7" id="KW-0812">Transmembrane</keyword>
<dbReference type="GeneID" id="66062509"/>
<dbReference type="GO" id="GO:0071949">
    <property type="term" value="F:FAD binding"/>
    <property type="evidence" value="ECO:0007669"/>
    <property type="project" value="InterPro"/>
</dbReference>
<dbReference type="KEGG" id="uvi:66062509"/>
<dbReference type="InterPro" id="IPR051104">
    <property type="entry name" value="FAD_monoxygenase"/>
</dbReference>
<dbReference type="PANTHER" id="PTHR46720">
    <property type="entry name" value="HYDROXYLASE, PUTATIVE (AFU_ORTHOLOGUE AFUA_3G01460)-RELATED"/>
    <property type="match status" value="1"/>
</dbReference>
<dbReference type="Proteomes" id="UP000027002">
    <property type="component" value="Chromosome 1"/>
</dbReference>
<keyword evidence="10" id="KW-1185">Reference proteome</keyword>
<sequence>MPKPDLSYAIIGGGISGIALAIALHRSGVDVRIFEQASQFKASGAGVSFTPNALQAMQVCHPAIYEAFQRVCTRNIWPSKQKVWFDYYDHHHASHHGKPAFSITNQFGQNSVHRARFIDELVKLLPADMVSFDKRLDRYEEQDGGRYRLHFADGSTHVADGILACDGIKSRVRQLMFRAGHPCATPSYTYKYAYRALVPMEDAVWAMGEEKAQNAAMHLGAGGHVLTFPVNHGKTVNVVAFRATQRDWPNSARLTAESTREAALRDFAHLGPEITALLRLTNPKLDVWAIFDLGDNPPPTLSRGGVCLVGDAAHATSPHHGAGAGFCIEDAAVLAHLLSDKRVADHVALRVALQAYSEARRERASWLVQSSRHMGNMYEWLAPGIQGLAEVEEEIKCRNGVIADVDVAGMCGAARELFARGYDMLQQNWRNDKRAGGGIGCAL</sequence>
<dbReference type="PANTHER" id="PTHR46720:SF3">
    <property type="entry name" value="FAD-BINDING DOMAIN-CONTAINING PROTEIN-RELATED"/>
    <property type="match status" value="1"/>
</dbReference>
<evidence type="ECO:0000259" key="8">
    <source>
        <dbReference type="Pfam" id="PF01494"/>
    </source>
</evidence>
<accession>A0A8E5HLK1</accession>
<keyword evidence="5" id="KW-0560">Oxidoreductase</keyword>